<accession>A0A392QBZ2</accession>
<organism evidence="1 2">
    <name type="scientific">Trifolium medium</name>
    <dbReference type="NCBI Taxonomy" id="97028"/>
    <lineage>
        <taxon>Eukaryota</taxon>
        <taxon>Viridiplantae</taxon>
        <taxon>Streptophyta</taxon>
        <taxon>Embryophyta</taxon>
        <taxon>Tracheophyta</taxon>
        <taxon>Spermatophyta</taxon>
        <taxon>Magnoliopsida</taxon>
        <taxon>eudicotyledons</taxon>
        <taxon>Gunneridae</taxon>
        <taxon>Pentapetalae</taxon>
        <taxon>rosids</taxon>
        <taxon>fabids</taxon>
        <taxon>Fabales</taxon>
        <taxon>Fabaceae</taxon>
        <taxon>Papilionoideae</taxon>
        <taxon>50 kb inversion clade</taxon>
        <taxon>NPAAA clade</taxon>
        <taxon>Hologalegina</taxon>
        <taxon>IRL clade</taxon>
        <taxon>Trifolieae</taxon>
        <taxon>Trifolium</taxon>
    </lineage>
</organism>
<protein>
    <submittedName>
        <fullName evidence="1">Cleavage and polyadenylation specificity factor subunit</fullName>
    </submittedName>
</protein>
<proteinExistence type="predicted"/>
<dbReference type="AlphaFoldDB" id="A0A392QBZ2"/>
<keyword evidence="2" id="KW-1185">Reference proteome</keyword>
<sequence length="75" mass="8128">MLVQFSCGSGVSMSSSNLKEEVGDYDVDASSAKRLRRSPSDALQDMVSGEELSLYGSAPNRTESAQVVFCYAQRK</sequence>
<evidence type="ECO:0000313" key="1">
    <source>
        <dbReference type="EMBL" id="MCI21664.1"/>
    </source>
</evidence>
<comment type="caution">
    <text evidence="1">The sequence shown here is derived from an EMBL/GenBank/DDBJ whole genome shotgun (WGS) entry which is preliminary data.</text>
</comment>
<reference evidence="1 2" key="1">
    <citation type="journal article" date="2018" name="Front. Plant Sci.">
        <title>Red Clover (Trifolium pratense) and Zigzag Clover (T. medium) - A Picture of Genomic Similarities and Differences.</title>
        <authorList>
            <person name="Dluhosova J."/>
            <person name="Istvanek J."/>
            <person name="Nedelnik J."/>
            <person name="Repkova J."/>
        </authorList>
    </citation>
    <scope>NUCLEOTIDE SEQUENCE [LARGE SCALE GENOMIC DNA]</scope>
    <source>
        <strain evidence="2">cv. 10/8</strain>
        <tissue evidence="1">Leaf</tissue>
    </source>
</reference>
<evidence type="ECO:0000313" key="2">
    <source>
        <dbReference type="Proteomes" id="UP000265520"/>
    </source>
</evidence>
<dbReference type="EMBL" id="LXQA010126139">
    <property type="protein sequence ID" value="MCI21664.1"/>
    <property type="molecule type" value="Genomic_DNA"/>
</dbReference>
<dbReference type="Proteomes" id="UP000265520">
    <property type="component" value="Unassembled WGS sequence"/>
</dbReference>
<name>A0A392QBZ2_9FABA</name>